<evidence type="ECO:0000313" key="3">
    <source>
        <dbReference type="Proteomes" id="UP000540656"/>
    </source>
</evidence>
<evidence type="ECO:0000313" key="2">
    <source>
        <dbReference type="EMBL" id="NYG58012.1"/>
    </source>
</evidence>
<keyword evidence="2" id="KW-0378">Hydrolase</keyword>
<organism evidence="2 3">
    <name type="scientific">Nocardioides daedukensis</name>
    <dbReference type="NCBI Taxonomy" id="634462"/>
    <lineage>
        <taxon>Bacteria</taxon>
        <taxon>Bacillati</taxon>
        <taxon>Actinomycetota</taxon>
        <taxon>Actinomycetes</taxon>
        <taxon>Propionibacteriales</taxon>
        <taxon>Nocardioidaceae</taxon>
        <taxon>Nocardioides</taxon>
    </lineage>
</organism>
<gene>
    <name evidence="2" type="ORF">BJ980_000935</name>
</gene>
<dbReference type="SUPFAM" id="SSF56235">
    <property type="entry name" value="N-terminal nucleophile aminohydrolases (Ntn hydrolases)"/>
    <property type="match status" value="1"/>
</dbReference>
<protein>
    <submittedName>
        <fullName evidence="2">Putative Ntn-hydrolase superfamily protein</fullName>
    </submittedName>
</protein>
<dbReference type="PANTHER" id="PTHR39328:SF1">
    <property type="entry name" value="BLL2871 PROTEIN"/>
    <property type="match status" value="1"/>
</dbReference>
<dbReference type="Proteomes" id="UP000540656">
    <property type="component" value="Unassembled WGS sequence"/>
</dbReference>
<accession>A0A7Y9RWL0</accession>
<dbReference type="EMBL" id="JACCAA010000001">
    <property type="protein sequence ID" value="NYG58012.1"/>
    <property type="molecule type" value="Genomic_DNA"/>
</dbReference>
<dbReference type="InterPro" id="IPR029055">
    <property type="entry name" value="Ntn_hydrolases_N"/>
</dbReference>
<dbReference type="RefSeq" id="WP_179501216.1">
    <property type="nucleotide sequence ID" value="NZ_JACCAA010000001.1"/>
</dbReference>
<feature type="domain" description="Putative peptidoglycan binding" evidence="1">
    <location>
        <begin position="213"/>
        <end position="267"/>
    </location>
</feature>
<dbReference type="Pfam" id="PF08823">
    <property type="entry name" value="PG_binding_2"/>
    <property type="match status" value="1"/>
</dbReference>
<dbReference type="GO" id="GO:0016787">
    <property type="term" value="F:hydrolase activity"/>
    <property type="evidence" value="ECO:0007669"/>
    <property type="project" value="UniProtKB-KW"/>
</dbReference>
<dbReference type="InterPro" id="IPR014927">
    <property type="entry name" value="PG-bd_2"/>
</dbReference>
<name>A0A7Y9RWL0_9ACTN</name>
<dbReference type="PANTHER" id="PTHR39328">
    <property type="entry name" value="BLL2871 PROTEIN"/>
    <property type="match status" value="1"/>
</dbReference>
<reference evidence="2 3" key="1">
    <citation type="submission" date="2020-07" db="EMBL/GenBank/DDBJ databases">
        <title>Sequencing the genomes of 1000 actinobacteria strains.</title>
        <authorList>
            <person name="Klenk H.-P."/>
        </authorList>
    </citation>
    <scope>NUCLEOTIDE SEQUENCE [LARGE SCALE GENOMIC DNA]</scope>
    <source>
        <strain evidence="2 3">DSM 23819</strain>
    </source>
</reference>
<sequence length="276" mass="28880">MTFSIVARSDDGESWGVAVASKFLAVGNAVPAAVAGIGAIATQANANVAYKGLALAHLDEGATAPVTLQHLLEEDPDRDHRQVGIVDMDGVAASHTGSACFDWAGGATGEGYAIQGNILTGPEVVEEMERAWCGSTSLPFAERLLAALTAGDEAGGDKRGRQSAALLVVRDGAGYGGHDDVAVDLRVDDHTGPIVELARLLELNDLFLTATTEEDKVVITPELDTEITALVRALGHDDLLEWAGTENFEMRVAPTGSWIDQRVLAILRGTGSEPQA</sequence>
<comment type="caution">
    <text evidence="2">The sequence shown here is derived from an EMBL/GenBank/DDBJ whole genome shotgun (WGS) entry which is preliminary data.</text>
</comment>
<dbReference type="Pfam" id="PF06267">
    <property type="entry name" value="DUF1028"/>
    <property type="match status" value="1"/>
</dbReference>
<dbReference type="InterPro" id="IPR010430">
    <property type="entry name" value="DUF1028"/>
</dbReference>
<evidence type="ECO:0000259" key="1">
    <source>
        <dbReference type="Pfam" id="PF08823"/>
    </source>
</evidence>
<proteinExistence type="predicted"/>
<dbReference type="Gene3D" id="3.60.20.10">
    <property type="entry name" value="Glutamine Phosphoribosylpyrophosphate, subunit 1, domain 1"/>
    <property type="match status" value="1"/>
</dbReference>
<dbReference type="AlphaFoldDB" id="A0A7Y9RWL0"/>
<keyword evidence="3" id="KW-1185">Reference proteome</keyword>